<dbReference type="GO" id="GO:0006152">
    <property type="term" value="P:purine nucleoside catabolic process"/>
    <property type="evidence" value="ECO:0007669"/>
    <property type="project" value="TreeGrafter"/>
</dbReference>
<evidence type="ECO:0000256" key="1">
    <source>
        <dbReference type="ARBA" id="ARBA00022801"/>
    </source>
</evidence>
<keyword evidence="5" id="KW-1185">Reference proteome</keyword>
<dbReference type="InterPro" id="IPR023186">
    <property type="entry name" value="IUNH"/>
</dbReference>
<dbReference type="InterPro" id="IPR036452">
    <property type="entry name" value="Ribo_hydro-like"/>
</dbReference>
<dbReference type="SUPFAM" id="SSF53590">
    <property type="entry name" value="Nucleoside hydrolase"/>
    <property type="match status" value="1"/>
</dbReference>
<dbReference type="STRING" id="1472767.AOX59_07580"/>
<gene>
    <name evidence="4" type="primary">rihB</name>
    <name evidence="4" type="ORF">AOX59_07580</name>
</gene>
<keyword evidence="2" id="KW-0326">Glycosidase</keyword>
<reference evidence="4 5" key="1">
    <citation type="submission" date="2016-01" db="EMBL/GenBank/DDBJ databases">
        <title>Complete genome sequence of strain Lentibacillus amyloliquefaciens LAM0015T isolated from saline sediment.</title>
        <authorList>
            <person name="Wang J.-L."/>
            <person name="He M.-X."/>
        </authorList>
    </citation>
    <scope>NUCLEOTIDE SEQUENCE [LARGE SCALE GENOMIC DNA]</scope>
    <source>
        <strain evidence="4 5">LAM0015</strain>
    </source>
</reference>
<dbReference type="KEGG" id="lao:AOX59_07580"/>
<protein>
    <submittedName>
        <fullName evidence="4">Ribonucleoside hydrolase</fullName>
    </submittedName>
</protein>
<proteinExistence type="predicted"/>
<feature type="domain" description="Inosine/uridine-preferring nucleoside hydrolase" evidence="3">
    <location>
        <begin position="7"/>
        <end position="303"/>
    </location>
</feature>
<keyword evidence="1 4" id="KW-0378">Hydrolase</keyword>
<evidence type="ECO:0000313" key="4">
    <source>
        <dbReference type="EMBL" id="ALX48480.1"/>
    </source>
</evidence>
<organism evidence="4 5">
    <name type="scientific">Lentibacillus amyloliquefaciens</name>
    <dbReference type="NCBI Taxonomy" id="1472767"/>
    <lineage>
        <taxon>Bacteria</taxon>
        <taxon>Bacillati</taxon>
        <taxon>Bacillota</taxon>
        <taxon>Bacilli</taxon>
        <taxon>Bacillales</taxon>
        <taxon>Bacillaceae</taxon>
        <taxon>Lentibacillus</taxon>
    </lineage>
</organism>
<dbReference type="GO" id="GO:0005829">
    <property type="term" value="C:cytosol"/>
    <property type="evidence" value="ECO:0007669"/>
    <property type="project" value="TreeGrafter"/>
</dbReference>
<name>A0A0U3W5P3_9BACI</name>
<accession>A0A0U3W5P3</accession>
<dbReference type="OrthoDB" id="9797882at2"/>
<dbReference type="PANTHER" id="PTHR12304:SF4">
    <property type="entry name" value="URIDINE NUCLEOSIDASE"/>
    <property type="match status" value="1"/>
</dbReference>
<evidence type="ECO:0000313" key="5">
    <source>
        <dbReference type="Proteomes" id="UP000050331"/>
    </source>
</evidence>
<evidence type="ECO:0000259" key="3">
    <source>
        <dbReference type="Pfam" id="PF01156"/>
    </source>
</evidence>
<dbReference type="Gene3D" id="3.90.245.10">
    <property type="entry name" value="Ribonucleoside hydrolase-like"/>
    <property type="match status" value="1"/>
</dbReference>
<dbReference type="EMBL" id="CP013862">
    <property type="protein sequence ID" value="ALX48480.1"/>
    <property type="molecule type" value="Genomic_DNA"/>
</dbReference>
<evidence type="ECO:0000256" key="2">
    <source>
        <dbReference type="ARBA" id="ARBA00023295"/>
    </source>
</evidence>
<dbReference type="Pfam" id="PF01156">
    <property type="entry name" value="IU_nuc_hydro"/>
    <property type="match status" value="1"/>
</dbReference>
<dbReference type="Proteomes" id="UP000050331">
    <property type="component" value="Chromosome"/>
</dbReference>
<sequence>MQNEKRVILDCDPGHDDAISIILAASKISPLNIEAITTVAGNVEVEKNTLNALRVCDIAGLTDVPVAQGASKPLLKKMEIAEEIHGETGLEGPELPSEPTQKAAREHAVDLIISKVMASDGDITLVPTGPLTNIALAMIREPDIIPKIKEIVLMGGGTFGNWTPAAEFNIYVDAEAAKVVFESGVPITMFGLDVTHQALATQETVDQLSAINNPVSHFVVDLLKFFIKTNQDIFGMDGGPIHDACTVAYLIDPSIFDVNHVRVDVETRGEFTYGMTSVDTLDVTGREPNVNFAYQLNQDKFWQLFEEALKSYSE</sequence>
<dbReference type="GO" id="GO:0008477">
    <property type="term" value="F:purine nucleosidase activity"/>
    <property type="evidence" value="ECO:0007669"/>
    <property type="project" value="TreeGrafter"/>
</dbReference>
<dbReference type="CDD" id="cd02651">
    <property type="entry name" value="nuc_hydro_IU_UC_XIUA"/>
    <property type="match status" value="1"/>
</dbReference>
<dbReference type="RefSeq" id="WP_068444116.1">
    <property type="nucleotide sequence ID" value="NZ_CP013862.1"/>
</dbReference>
<dbReference type="InterPro" id="IPR001910">
    <property type="entry name" value="Inosine/uridine_hydrolase_dom"/>
</dbReference>
<dbReference type="AlphaFoldDB" id="A0A0U3W5P3"/>
<dbReference type="PANTHER" id="PTHR12304">
    <property type="entry name" value="INOSINE-URIDINE PREFERRING NUCLEOSIDE HYDROLASE"/>
    <property type="match status" value="1"/>
</dbReference>